<name>A0A1J7I666_9PEZI</name>
<dbReference type="Proteomes" id="UP000182658">
    <property type="component" value="Unassembled WGS sequence"/>
</dbReference>
<evidence type="ECO:0000256" key="1">
    <source>
        <dbReference type="SAM" id="MobiDB-lite"/>
    </source>
</evidence>
<dbReference type="EMBL" id="KV875108">
    <property type="protein sequence ID" value="OIW23135.1"/>
    <property type="molecule type" value="Genomic_DNA"/>
</dbReference>
<organism evidence="2 3">
    <name type="scientific">Coniochaeta ligniaria NRRL 30616</name>
    <dbReference type="NCBI Taxonomy" id="1408157"/>
    <lineage>
        <taxon>Eukaryota</taxon>
        <taxon>Fungi</taxon>
        <taxon>Dikarya</taxon>
        <taxon>Ascomycota</taxon>
        <taxon>Pezizomycotina</taxon>
        <taxon>Sordariomycetes</taxon>
        <taxon>Sordariomycetidae</taxon>
        <taxon>Coniochaetales</taxon>
        <taxon>Coniochaetaceae</taxon>
        <taxon>Coniochaeta</taxon>
    </lineage>
</organism>
<dbReference type="InParanoid" id="A0A1J7I666"/>
<feature type="region of interest" description="Disordered" evidence="1">
    <location>
        <begin position="30"/>
        <end position="69"/>
    </location>
</feature>
<gene>
    <name evidence="2" type="ORF">CONLIGDRAFT_719421</name>
</gene>
<proteinExistence type="predicted"/>
<evidence type="ECO:0000313" key="2">
    <source>
        <dbReference type="EMBL" id="OIW23135.1"/>
    </source>
</evidence>
<evidence type="ECO:0000313" key="3">
    <source>
        <dbReference type="Proteomes" id="UP000182658"/>
    </source>
</evidence>
<accession>A0A1J7I666</accession>
<keyword evidence="3" id="KW-1185">Reference proteome</keyword>
<dbReference type="AlphaFoldDB" id="A0A1J7I666"/>
<protein>
    <submittedName>
        <fullName evidence="2">Uncharacterized protein</fullName>
    </submittedName>
</protein>
<reference evidence="2 3" key="1">
    <citation type="submission" date="2016-10" db="EMBL/GenBank/DDBJ databases">
        <title>Draft genome sequence of Coniochaeta ligniaria NRRL30616, a lignocellulolytic fungus for bioabatement of inhibitors in plant biomass hydrolysates.</title>
        <authorList>
            <consortium name="DOE Joint Genome Institute"/>
            <person name="Jimenez D.J."/>
            <person name="Hector R.E."/>
            <person name="Riley R."/>
            <person name="Sun H."/>
            <person name="Grigoriev I.V."/>
            <person name="Van Elsas J.D."/>
            <person name="Nichols N.N."/>
        </authorList>
    </citation>
    <scope>NUCLEOTIDE SEQUENCE [LARGE SCALE GENOMIC DNA]</scope>
    <source>
        <strain evidence="2 3">NRRL 30616</strain>
    </source>
</reference>
<sequence>MPHVYTFRSSSHLLSGSVIIKATVIKFHRHRRSSQARSTKQATAEKAQPTRKAATAQFSTPQEAAARTPTAETIIDEIFESDEIKLAAFSNQSHTTATSLMLKEARVKDSLENVSFSKLFIDIETSKPVTHGGTRARRPSGDHLTYPIRACAYHFCAVCGDGAYD</sequence>